<evidence type="ECO:0008006" key="4">
    <source>
        <dbReference type="Google" id="ProtNLM"/>
    </source>
</evidence>
<dbReference type="Proteomes" id="UP001273166">
    <property type="component" value="Unassembled WGS sequence"/>
</dbReference>
<organism evidence="2 3">
    <name type="scientific">Chaetomium strumarium</name>
    <dbReference type="NCBI Taxonomy" id="1170767"/>
    <lineage>
        <taxon>Eukaryota</taxon>
        <taxon>Fungi</taxon>
        <taxon>Dikarya</taxon>
        <taxon>Ascomycota</taxon>
        <taxon>Pezizomycotina</taxon>
        <taxon>Sordariomycetes</taxon>
        <taxon>Sordariomycetidae</taxon>
        <taxon>Sordariales</taxon>
        <taxon>Chaetomiaceae</taxon>
        <taxon>Chaetomium</taxon>
    </lineage>
</organism>
<keyword evidence="3" id="KW-1185">Reference proteome</keyword>
<name>A0AAJ0GN90_9PEZI</name>
<dbReference type="EMBL" id="JAUDZG010000006">
    <property type="protein sequence ID" value="KAK3302875.1"/>
    <property type="molecule type" value="Genomic_DNA"/>
</dbReference>
<accession>A0AAJ0GN90</accession>
<evidence type="ECO:0000313" key="3">
    <source>
        <dbReference type="Proteomes" id="UP001273166"/>
    </source>
</evidence>
<sequence>MASFLNVLLTSTYLLRFWSTHSARRVPGGNMPRQLVHRLKFISPNEILDALIGGYAIIHPVARLRPVQHLLVLQLATSQSTS</sequence>
<keyword evidence="1" id="KW-0732">Signal</keyword>
<protein>
    <recommendedName>
        <fullName evidence="4">Secreted protein</fullName>
    </recommendedName>
</protein>
<dbReference type="RefSeq" id="XP_062718655.1">
    <property type="nucleotide sequence ID" value="XM_062863282.1"/>
</dbReference>
<proteinExistence type="predicted"/>
<comment type="caution">
    <text evidence="2">The sequence shown here is derived from an EMBL/GenBank/DDBJ whole genome shotgun (WGS) entry which is preliminary data.</text>
</comment>
<gene>
    <name evidence="2" type="ORF">B0T15DRAFT_258200</name>
</gene>
<dbReference type="AlphaFoldDB" id="A0AAJ0GN90"/>
<reference evidence="2" key="2">
    <citation type="submission" date="2023-06" db="EMBL/GenBank/DDBJ databases">
        <authorList>
            <consortium name="Lawrence Berkeley National Laboratory"/>
            <person name="Mondo S.J."/>
            <person name="Hensen N."/>
            <person name="Bonometti L."/>
            <person name="Westerberg I."/>
            <person name="Brannstrom I.O."/>
            <person name="Guillou S."/>
            <person name="Cros-Aarteil S."/>
            <person name="Calhoun S."/>
            <person name="Haridas S."/>
            <person name="Kuo A."/>
            <person name="Pangilinan J."/>
            <person name="Riley R."/>
            <person name="Labutti K."/>
            <person name="Andreopoulos B."/>
            <person name="Lipzen A."/>
            <person name="Chen C."/>
            <person name="Yanf M."/>
            <person name="Daum C."/>
            <person name="Ng V."/>
            <person name="Clum A."/>
            <person name="Steindorff A."/>
            <person name="Ohm R."/>
            <person name="Martin F."/>
            <person name="Silar P."/>
            <person name="Natvig D."/>
            <person name="Lalanne C."/>
            <person name="Gautier V."/>
            <person name="Ament-Velasquez S.L."/>
            <person name="Kruys A."/>
            <person name="Hutchinson M.I."/>
            <person name="Powell A.J."/>
            <person name="Barry K."/>
            <person name="Miller A.N."/>
            <person name="Grigoriev I.V."/>
            <person name="Debuchy R."/>
            <person name="Gladieux P."/>
            <person name="Thoren M.H."/>
            <person name="Johannesson H."/>
        </authorList>
    </citation>
    <scope>NUCLEOTIDE SEQUENCE</scope>
    <source>
        <strain evidence="2">CBS 333.67</strain>
    </source>
</reference>
<feature type="signal peptide" evidence="1">
    <location>
        <begin position="1"/>
        <end position="23"/>
    </location>
</feature>
<dbReference type="GeneID" id="87882111"/>
<reference evidence="2" key="1">
    <citation type="journal article" date="2023" name="Mol. Phylogenet. Evol.">
        <title>Genome-scale phylogeny and comparative genomics of the fungal order Sordariales.</title>
        <authorList>
            <person name="Hensen N."/>
            <person name="Bonometti L."/>
            <person name="Westerberg I."/>
            <person name="Brannstrom I.O."/>
            <person name="Guillou S."/>
            <person name="Cros-Aarteil S."/>
            <person name="Calhoun S."/>
            <person name="Haridas S."/>
            <person name="Kuo A."/>
            <person name="Mondo S."/>
            <person name="Pangilinan J."/>
            <person name="Riley R."/>
            <person name="LaButti K."/>
            <person name="Andreopoulos B."/>
            <person name="Lipzen A."/>
            <person name="Chen C."/>
            <person name="Yan M."/>
            <person name="Daum C."/>
            <person name="Ng V."/>
            <person name="Clum A."/>
            <person name="Steindorff A."/>
            <person name="Ohm R.A."/>
            <person name="Martin F."/>
            <person name="Silar P."/>
            <person name="Natvig D.O."/>
            <person name="Lalanne C."/>
            <person name="Gautier V."/>
            <person name="Ament-Velasquez S.L."/>
            <person name="Kruys A."/>
            <person name="Hutchinson M.I."/>
            <person name="Powell A.J."/>
            <person name="Barry K."/>
            <person name="Miller A.N."/>
            <person name="Grigoriev I.V."/>
            <person name="Debuchy R."/>
            <person name="Gladieux P."/>
            <person name="Hiltunen Thoren M."/>
            <person name="Johannesson H."/>
        </authorList>
    </citation>
    <scope>NUCLEOTIDE SEQUENCE</scope>
    <source>
        <strain evidence="2">CBS 333.67</strain>
    </source>
</reference>
<feature type="chain" id="PRO_5042490488" description="Secreted protein" evidence="1">
    <location>
        <begin position="24"/>
        <end position="82"/>
    </location>
</feature>
<evidence type="ECO:0000313" key="2">
    <source>
        <dbReference type="EMBL" id="KAK3302875.1"/>
    </source>
</evidence>
<evidence type="ECO:0000256" key="1">
    <source>
        <dbReference type="SAM" id="SignalP"/>
    </source>
</evidence>